<evidence type="ECO:0000313" key="8">
    <source>
        <dbReference type="Proteomes" id="UP000000322"/>
    </source>
</evidence>
<name>D1BAH1_SANKS</name>
<feature type="domain" description="Fibronectin type-III" evidence="6">
    <location>
        <begin position="1475"/>
        <end position="1561"/>
    </location>
</feature>
<keyword evidence="2" id="KW-0326">Glycosidase</keyword>
<keyword evidence="3" id="KW-0624">Polysaccharide degradation</keyword>
<feature type="region of interest" description="Disordered" evidence="4">
    <location>
        <begin position="1739"/>
        <end position="1765"/>
    </location>
</feature>
<dbReference type="STRING" id="446469.Sked_05620"/>
<keyword evidence="2" id="KW-0378">Hydrolase</keyword>
<dbReference type="CDD" id="cd00063">
    <property type="entry name" value="FN3"/>
    <property type="match status" value="4"/>
</dbReference>
<sequence length="2052" mass="211337">MRLGRGATRAERARSTSAVVAGVTVPAVLAIMAVIDPGVKIAEVDLNDGAVWVTNRSELKLGRYDATVKELNGGLVATDPSFDVLQSGQDVLLSEPRMLSTVDPATMALSAQAEVPAGSTVAMGAGVVAITSPEGSVWIRTMTSLASVTSDTPGDLDLGDGALATVDPDGLVLALDPTDGTVHRGEMVDGTLEITDAGTLDDAAGVLPDAVTAVDGRLVMLAGTTLHGDGWTTEVVDGAAPVLQQSSSQGPALAVATTSHLLEVDLGSGEVEATPSTGRGTPAAPVRVGECVYGAWASPTGSYLVRCGDGDPTVLDLERMTAQSTPVFRVNRAVVALNDTLQGNMWLPDEMPRVQVPNWDQIEQDDDTTDTEEESDEVESTQQQLTECTAQSAAPGAVDDDLAVRPGRSTVLEVLNNDTAGECGIIAISELDTSGLDEGFAVVEPVFGGRALQAVVSPQAQGSAQLTYTISDGRGNSPPSTATVTLTAADPGSNSAPLELRTGSVELEQGATVDHDVLAGWVDPDGDELVLLGAVTDGTATVRARQNGMLTVTAEGEALGRQTVTVVVSDGIEQTTGQVTVDVRATGSLAPRIDPIHVVTEAGKDVEVDVLESVHSLSREPVRLASVDEPPGTTVEATLDDGTFTFTATNAATYYVPFSVVASPQQAQGLVRVDVVEPTTEPQRPVAVRDLAPLPRGGEVIVDPLANDVDPAGGVLVVTSVAAVDGSALQAVVVDHRYVRISSQRDLAAPETLEYRVSNGLEEVSGEILVQPVEPTGEDRPPVLQDLEASVRTTGVVTIPVLDSAVDPDGDVMSVVPDLLEDLSPEQGLLFASGDVLRFQATGTPGIVETTYSVQDTGGNVTTARLTISVHASDPETKTAPRPRALTARTFDGETVRIPVPLTGIDDDGDGVTLLGQGDSVPTLGRIVAVGADYLEYEAFPGSSGTDSFQYAVEDWTGQRAQATVRVGISARSAQGQAIVARNDEATVRPGQRVEVRVLRNDVDPSGGELTLAPELEVPEGIEAHVDKRRVVVTAPDQATEPLSIVYTVTNELGATARATLTVYVVDDAPIAPPIARDVTVAPIEVVDKTSVEVDVLALAENPSGPLSDLEVRVPSSHSDVAQVVAGDRVLVTLTDRTQNIPYRLVNTRPEADGAGAYAFITVPALGDFPPTLRPKTRELRVASGEELEISLAEFVQVGTGKTARVRDAERVSATNSDQSDLVVDDTTLRFVSAPGYAGPASITVEVTDGATRDDQGARRSTLTLPITVFTEDARPPTFTPSELLVPQGESTSVDLLGFTRGPQGASAEQKYTYEVVQAPGNGFLASITPGTTRLAVSVPADVARGTLGSATVRLGYGTEGTMDVQVTFKVAASSRQLASLMVHEAEGAAGRDTTINALAGAGNPFSEPLTLLSASPVVAAQGTARVSGSNVVIRPAEGFTGQMVVRYRVRDVTGDPLREVDGTIRVAVRDVPGAPSPPRVGAVTSRAVPLAWDAPTTNGSPITGYRVTRSPGGQTTSCPTTTCTVTGLNNGTEYTFTVAAENALGWGPESTASVRATPDAVPGIPGAPSLEAGDRTVTATWSAPANDGTPVTKYTAELSGPGGIVSREIAGTTIVFSGLENGSGYTVRVRAHNAATPPEGGAWSDGSRAAVPAGLPGTPEVSAARVDTVLGGQIRAAWTAAGSNGAEVTGYSVVAQSPGHPTLTASVGGGDRETLFTSVVNGAEYTVSVTARNSVGEGAPGVSAPTSTFAPPKAPTGARAAAASGRPFGDGQVTLSWNAPTDTGGVGIRVARYELEGPGGIESLVETSKTVSPIAGGTQSAQFRVRAINDREAVGEWTTIAPVDVRTVPQKPVVTITPNGFRSVNASWVVENNGGSSVTGYKVWVNGAESSTAGTSMSIDVPLDGLVTVQVVAVNAQGDSLPESKQGGPAASQPPTAPAAVTATPMDAPPSITMNWSPASENGSPITGYEYRLTRPNGTVSRWYQASGGPSATTATATAAEQGVGPGIWRVEVSAVSPKGRTTAPPIEVTIAEPPTPEPEPTDPGTDPGTG</sequence>
<dbReference type="InterPro" id="IPR003961">
    <property type="entry name" value="FN3_dom"/>
</dbReference>
<evidence type="ECO:0000256" key="2">
    <source>
        <dbReference type="ARBA" id="ARBA00023295"/>
    </source>
</evidence>
<dbReference type="PROSITE" id="PS50853">
    <property type="entry name" value="FN3"/>
    <property type="match status" value="4"/>
</dbReference>
<dbReference type="Pfam" id="PF00041">
    <property type="entry name" value="fn3"/>
    <property type="match status" value="3"/>
</dbReference>
<dbReference type="HOGENOM" id="CLU_001730_0_0_11"/>
<evidence type="ECO:0000256" key="5">
    <source>
        <dbReference type="SAM" id="Phobius"/>
    </source>
</evidence>
<dbReference type="SUPFAM" id="SSF49265">
    <property type="entry name" value="Fibronectin type III"/>
    <property type="match status" value="3"/>
</dbReference>
<dbReference type="eggNOG" id="COG4733">
    <property type="taxonomic scope" value="Bacteria"/>
</dbReference>
<dbReference type="PANTHER" id="PTHR13817">
    <property type="entry name" value="TITIN"/>
    <property type="match status" value="1"/>
</dbReference>
<feature type="compositionally biased region" description="Low complexity" evidence="4">
    <location>
        <begin position="2025"/>
        <end position="2034"/>
    </location>
</feature>
<dbReference type="KEGG" id="ske:Sked_05620"/>
<keyword evidence="5" id="KW-0812">Transmembrane</keyword>
<evidence type="ECO:0000256" key="1">
    <source>
        <dbReference type="ARBA" id="ARBA00022737"/>
    </source>
</evidence>
<dbReference type="Proteomes" id="UP000000322">
    <property type="component" value="Chromosome"/>
</dbReference>
<reference evidence="7 8" key="1">
    <citation type="journal article" date="2009" name="Stand. Genomic Sci.">
        <title>Complete genome sequence of Sanguibacter keddieii type strain (ST-74).</title>
        <authorList>
            <person name="Ivanova N."/>
            <person name="Sikorski J."/>
            <person name="Sims D."/>
            <person name="Brettin T."/>
            <person name="Detter J.C."/>
            <person name="Han C."/>
            <person name="Lapidus A."/>
            <person name="Copeland A."/>
            <person name="Glavina Del Rio T."/>
            <person name="Nolan M."/>
            <person name="Chen F."/>
            <person name="Lucas S."/>
            <person name="Tice H."/>
            <person name="Cheng J.F."/>
            <person name="Bruce D."/>
            <person name="Goodwin L."/>
            <person name="Pitluck S."/>
            <person name="Pati A."/>
            <person name="Mavromatis K."/>
            <person name="Chen A."/>
            <person name="Palaniappan K."/>
            <person name="D'haeseleer P."/>
            <person name="Chain P."/>
            <person name="Bristow J."/>
            <person name="Eisen J.A."/>
            <person name="Markowitz V."/>
            <person name="Hugenholtz P."/>
            <person name="Goker M."/>
            <person name="Pukall R."/>
            <person name="Klenk H.P."/>
            <person name="Kyrpides N.C."/>
        </authorList>
    </citation>
    <scope>NUCLEOTIDE SEQUENCE [LARGE SCALE GENOMIC DNA]</scope>
    <source>
        <strain evidence="8">ATCC 51767 / DSM 10542 / NCFB 3025 / ST-74</strain>
    </source>
</reference>
<feature type="region of interest" description="Disordered" evidence="4">
    <location>
        <begin position="1920"/>
        <end position="1945"/>
    </location>
</feature>
<evidence type="ECO:0000256" key="4">
    <source>
        <dbReference type="SAM" id="MobiDB-lite"/>
    </source>
</evidence>
<evidence type="ECO:0000256" key="3">
    <source>
        <dbReference type="ARBA" id="ARBA00023326"/>
    </source>
</evidence>
<feature type="compositionally biased region" description="Low complexity" evidence="4">
    <location>
        <begin position="1756"/>
        <end position="1765"/>
    </location>
</feature>
<dbReference type="PANTHER" id="PTHR13817:SF151">
    <property type="entry name" value="TITIN"/>
    <property type="match status" value="1"/>
</dbReference>
<feature type="compositionally biased region" description="Low complexity" evidence="4">
    <location>
        <begin position="1930"/>
        <end position="1945"/>
    </location>
</feature>
<dbReference type="Gene3D" id="2.60.40.10">
    <property type="entry name" value="Immunoglobulins"/>
    <property type="match status" value="5"/>
</dbReference>
<dbReference type="GO" id="GO:0016798">
    <property type="term" value="F:hydrolase activity, acting on glycosyl bonds"/>
    <property type="evidence" value="ECO:0007669"/>
    <property type="project" value="UniProtKB-KW"/>
</dbReference>
<feature type="domain" description="Fibronectin type-III" evidence="6">
    <location>
        <begin position="1656"/>
        <end position="1752"/>
    </location>
</feature>
<keyword evidence="5" id="KW-1133">Transmembrane helix</keyword>
<dbReference type="PRINTS" id="PR00014">
    <property type="entry name" value="FNTYPEIII"/>
</dbReference>
<accession>D1BAH1</accession>
<feature type="domain" description="Fibronectin type-III" evidence="6">
    <location>
        <begin position="1562"/>
        <end position="1655"/>
    </location>
</feature>
<dbReference type="SMART" id="SM00060">
    <property type="entry name" value="FN3"/>
    <property type="match status" value="6"/>
</dbReference>
<protein>
    <submittedName>
        <fullName evidence="7">Fibronectin type III domain-containing protein</fullName>
    </submittedName>
</protein>
<feature type="domain" description="Fibronectin type-III" evidence="6">
    <location>
        <begin position="1938"/>
        <end position="2040"/>
    </location>
</feature>
<dbReference type="Pfam" id="PF17892">
    <property type="entry name" value="Cadherin_5"/>
    <property type="match status" value="1"/>
</dbReference>
<evidence type="ECO:0000259" key="6">
    <source>
        <dbReference type="PROSITE" id="PS50853"/>
    </source>
</evidence>
<dbReference type="OrthoDB" id="5241356at2"/>
<dbReference type="RefSeq" id="WP_012865591.1">
    <property type="nucleotide sequence ID" value="NC_013521.1"/>
</dbReference>
<feature type="transmembrane region" description="Helical" evidence="5">
    <location>
        <begin position="12"/>
        <end position="35"/>
    </location>
</feature>
<keyword evidence="5" id="KW-0472">Membrane</keyword>
<keyword evidence="8" id="KW-1185">Reference proteome</keyword>
<keyword evidence="3" id="KW-0119">Carbohydrate metabolism</keyword>
<feature type="compositionally biased region" description="Acidic residues" evidence="4">
    <location>
        <begin position="364"/>
        <end position="379"/>
    </location>
</feature>
<dbReference type="Pfam" id="PF17963">
    <property type="entry name" value="Big_9"/>
    <property type="match status" value="5"/>
</dbReference>
<evidence type="ECO:0000313" key="7">
    <source>
        <dbReference type="EMBL" id="ACZ20522.1"/>
    </source>
</evidence>
<dbReference type="InterPro" id="IPR013783">
    <property type="entry name" value="Ig-like_fold"/>
</dbReference>
<keyword evidence="1" id="KW-0677">Repeat</keyword>
<organism evidence="7 8">
    <name type="scientific">Sanguibacter keddieii (strain ATCC 51767 / DSM 10542 / NCFB 3025 / ST-74)</name>
    <dbReference type="NCBI Taxonomy" id="446469"/>
    <lineage>
        <taxon>Bacteria</taxon>
        <taxon>Bacillati</taxon>
        <taxon>Actinomycetota</taxon>
        <taxon>Actinomycetes</taxon>
        <taxon>Micrococcales</taxon>
        <taxon>Sanguibacteraceae</taxon>
        <taxon>Sanguibacter</taxon>
    </lineage>
</organism>
<feature type="region of interest" description="Disordered" evidence="4">
    <location>
        <begin position="364"/>
        <end position="401"/>
    </location>
</feature>
<feature type="region of interest" description="Disordered" evidence="4">
    <location>
        <begin position="2017"/>
        <end position="2052"/>
    </location>
</feature>
<dbReference type="GO" id="GO:0000272">
    <property type="term" value="P:polysaccharide catabolic process"/>
    <property type="evidence" value="ECO:0007669"/>
    <property type="project" value="UniProtKB-KW"/>
</dbReference>
<dbReference type="InterPro" id="IPR036116">
    <property type="entry name" value="FN3_sf"/>
</dbReference>
<gene>
    <name evidence="7" type="ordered locus">Sked_05620</name>
</gene>
<proteinExistence type="predicted"/>
<dbReference type="InterPro" id="IPR041690">
    <property type="entry name" value="Cadherin_5"/>
</dbReference>
<dbReference type="InterPro" id="IPR050964">
    <property type="entry name" value="Striated_Muscle_Regulatory"/>
</dbReference>
<dbReference type="EMBL" id="CP001819">
    <property type="protein sequence ID" value="ACZ20522.1"/>
    <property type="molecule type" value="Genomic_DNA"/>
</dbReference>